<name>A0ABQ5S3E0_9CHLO</name>
<evidence type="ECO:0000313" key="2">
    <source>
        <dbReference type="Proteomes" id="UP001165090"/>
    </source>
</evidence>
<accession>A0ABQ5S3E0</accession>
<evidence type="ECO:0000313" key="1">
    <source>
        <dbReference type="EMBL" id="GLI64427.1"/>
    </source>
</evidence>
<organism evidence="1 2">
    <name type="scientific">Volvox africanus</name>
    <dbReference type="NCBI Taxonomy" id="51714"/>
    <lineage>
        <taxon>Eukaryota</taxon>
        <taxon>Viridiplantae</taxon>
        <taxon>Chlorophyta</taxon>
        <taxon>core chlorophytes</taxon>
        <taxon>Chlorophyceae</taxon>
        <taxon>CS clade</taxon>
        <taxon>Chlamydomonadales</taxon>
        <taxon>Volvocaceae</taxon>
        <taxon>Volvox</taxon>
    </lineage>
</organism>
<keyword evidence="2" id="KW-1185">Reference proteome</keyword>
<proteinExistence type="predicted"/>
<feature type="non-terminal residue" evidence="1">
    <location>
        <position position="100"/>
    </location>
</feature>
<sequence length="100" mass="10794">YSLTAAAGSGTAAVSTTAVQSLLAASWGGLMLEAWVYVAKYLSYGRGNVFMMGLRQGKERYFGLQSSMWVGMQAVMGKMVVANDTQLGSRLSAGRWHHVR</sequence>
<protein>
    <submittedName>
        <fullName evidence="1">Uncharacterized protein</fullName>
    </submittedName>
</protein>
<reference evidence="1 2" key="1">
    <citation type="journal article" date="2023" name="IScience">
        <title>Expanded male sex-determining region conserved during the evolution of homothallism in the green alga Volvox.</title>
        <authorList>
            <person name="Yamamoto K."/>
            <person name="Matsuzaki R."/>
            <person name="Mahakham W."/>
            <person name="Heman W."/>
            <person name="Sekimoto H."/>
            <person name="Kawachi M."/>
            <person name="Minakuchi Y."/>
            <person name="Toyoda A."/>
            <person name="Nozaki H."/>
        </authorList>
    </citation>
    <scope>NUCLEOTIDE SEQUENCE [LARGE SCALE GENOMIC DNA]</scope>
    <source>
        <strain evidence="1 2">NIES-4468</strain>
    </source>
</reference>
<feature type="non-terminal residue" evidence="1">
    <location>
        <position position="1"/>
    </location>
</feature>
<gene>
    <name evidence="1" type="ORF">VaNZ11_007623</name>
</gene>
<comment type="caution">
    <text evidence="1">The sequence shown here is derived from an EMBL/GenBank/DDBJ whole genome shotgun (WGS) entry which is preliminary data.</text>
</comment>
<dbReference type="Proteomes" id="UP001165090">
    <property type="component" value="Unassembled WGS sequence"/>
</dbReference>
<dbReference type="EMBL" id="BSDZ01000019">
    <property type="protein sequence ID" value="GLI64427.1"/>
    <property type="molecule type" value="Genomic_DNA"/>
</dbReference>